<evidence type="ECO:0000313" key="2">
    <source>
        <dbReference type="Proteomes" id="UP000018144"/>
    </source>
</evidence>
<keyword evidence="2" id="KW-1185">Reference proteome</keyword>
<name>U4L876_PYROM</name>
<sequence length="52" mass="5731">MLQLAHCSGPRLIAFFSQIPDALYSRSLLQVCFSLRGVFSFSPSFSSCLLST</sequence>
<gene>
    <name evidence="1" type="ORF">PCON_12640</name>
</gene>
<organism evidence="1 2">
    <name type="scientific">Pyronema omphalodes (strain CBS 100304)</name>
    <name type="common">Pyronema confluens</name>
    <dbReference type="NCBI Taxonomy" id="1076935"/>
    <lineage>
        <taxon>Eukaryota</taxon>
        <taxon>Fungi</taxon>
        <taxon>Dikarya</taxon>
        <taxon>Ascomycota</taxon>
        <taxon>Pezizomycotina</taxon>
        <taxon>Pezizomycetes</taxon>
        <taxon>Pezizales</taxon>
        <taxon>Pyronemataceae</taxon>
        <taxon>Pyronema</taxon>
    </lineage>
</organism>
<dbReference type="AlphaFoldDB" id="U4L876"/>
<evidence type="ECO:0000313" key="1">
    <source>
        <dbReference type="EMBL" id="CCX13047.1"/>
    </source>
</evidence>
<protein>
    <submittedName>
        <fullName evidence="1">Uncharacterized protein</fullName>
    </submittedName>
</protein>
<proteinExistence type="predicted"/>
<dbReference type="Proteomes" id="UP000018144">
    <property type="component" value="Unassembled WGS sequence"/>
</dbReference>
<accession>U4L876</accession>
<reference evidence="1 2" key="1">
    <citation type="journal article" date="2013" name="PLoS Genet.">
        <title>The genome and development-dependent transcriptomes of Pyronema confluens: a window into fungal evolution.</title>
        <authorList>
            <person name="Traeger S."/>
            <person name="Altegoer F."/>
            <person name="Freitag M."/>
            <person name="Gabaldon T."/>
            <person name="Kempken F."/>
            <person name="Kumar A."/>
            <person name="Marcet-Houben M."/>
            <person name="Poggeler S."/>
            <person name="Stajich J.E."/>
            <person name="Nowrousian M."/>
        </authorList>
    </citation>
    <scope>NUCLEOTIDE SEQUENCE [LARGE SCALE GENOMIC DNA]</scope>
    <source>
        <strain evidence="2">CBS 100304</strain>
        <tissue evidence="1">Vegetative mycelium</tissue>
    </source>
</reference>
<dbReference type="EMBL" id="HF935776">
    <property type="protein sequence ID" value="CCX13047.1"/>
    <property type="molecule type" value="Genomic_DNA"/>
</dbReference>